<accession>A0A2K3M6I2</accession>
<gene>
    <name evidence="3" type="ORF">L195_g042484</name>
</gene>
<dbReference type="Proteomes" id="UP000236291">
    <property type="component" value="Unassembled WGS sequence"/>
</dbReference>
<sequence length="231" mass="26629">MTDLVMSAFVFDEVFDVVSYISRKDLLFIKFKRTPPMLVKPYLKPYTYSKTSDPRTDPFDSLSNQFYCDLLRLSELRNKFFIFPSDVDAEASTFKAKLSDLLDVIAQEVKDDIGDKELEYARSEAVRMAEEARKDEDERIVQEAKRLRRESAEIARLEAERAEAEKLEQEMSLMVDMEELIMSYAEFPSSSSGKGKAPMDPFMEDKLKSLEDAIGTQRSDHQQLEGKVDNL</sequence>
<feature type="region of interest" description="Disordered" evidence="2">
    <location>
        <begin position="187"/>
        <end position="231"/>
    </location>
</feature>
<evidence type="ECO:0000256" key="2">
    <source>
        <dbReference type="SAM" id="MobiDB-lite"/>
    </source>
</evidence>
<evidence type="ECO:0000313" key="4">
    <source>
        <dbReference type="Proteomes" id="UP000236291"/>
    </source>
</evidence>
<evidence type="ECO:0000313" key="3">
    <source>
        <dbReference type="EMBL" id="PNX86406.1"/>
    </source>
</evidence>
<feature type="compositionally biased region" description="Basic and acidic residues" evidence="2">
    <location>
        <begin position="218"/>
        <end position="231"/>
    </location>
</feature>
<feature type="coiled-coil region" evidence="1">
    <location>
        <begin position="140"/>
        <end position="177"/>
    </location>
</feature>
<proteinExistence type="predicted"/>
<dbReference type="AlphaFoldDB" id="A0A2K3M6I2"/>
<comment type="caution">
    <text evidence="3">The sequence shown here is derived from an EMBL/GenBank/DDBJ whole genome shotgun (WGS) entry which is preliminary data.</text>
</comment>
<name>A0A2K3M6I2_TRIPR</name>
<evidence type="ECO:0000256" key="1">
    <source>
        <dbReference type="SAM" id="Coils"/>
    </source>
</evidence>
<protein>
    <submittedName>
        <fullName evidence="3">Uncharacterized protein</fullName>
    </submittedName>
</protein>
<reference evidence="3 4" key="1">
    <citation type="journal article" date="2014" name="Am. J. Bot.">
        <title>Genome assembly and annotation for red clover (Trifolium pratense; Fabaceae).</title>
        <authorList>
            <person name="Istvanek J."/>
            <person name="Jaros M."/>
            <person name="Krenek A."/>
            <person name="Repkova J."/>
        </authorList>
    </citation>
    <scope>NUCLEOTIDE SEQUENCE [LARGE SCALE GENOMIC DNA]</scope>
    <source>
        <strain evidence="4">cv. Tatra</strain>
        <tissue evidence="3">Young leaves</tissue>
    </source>
</reference>
<reference evidence="3 4" key="2">
    <citation type="journal article" date="2017" name="Front. Plant Sci.">
        <title>Gene Classification and Mining of Molecular Markers Useful in Red Clover (Trifolium pratense) Breeding.</title>
        <authorList>
            <person name="Istvanek J."/>
            <person name="Dluhosova J."/>
            <person name="Dluhos P."/>
            <person name="Patkova L."/>
            <person name="Nedelnik J."/>
            <person name="Repkova J."/>
        </authorList>
    </citation>
    <scope>NUCLEOTIDE SEQUENCE [LARGE SCALE GENOMIC DNA]</scope>
    <source>
        <strain evidence="4">cv. Tatra</strain>
        <tissue evidence="3">Young leaves</tissue>
    </source>
</reference>
<organism evidence="3 4">
    <name type="scientific">Trifolium pratense</name>
    <name type="common">Red clover</name>
    <dbReference type="NCBI Taxonomy" id="57577"/>
    <lineage>
        <taxon>Eukaryota</taxon>
        <taxon>Viridiplantae</taxon>
        <taxon>Streptophyta</taxon>
        <taxon>Embryophyta</taxon>
        <taxon>Tracheophyta</taxon>
        <taxon>Spermatophyta</taxon>
        <taxon>Magnoliopsida</taxon>
        <taxon>eudicotyledons</taxon>
        <taxon>Gunneridae</taxon>
        <taxon>Pentapetalae</taxon>
        <taxon>rosids</taxon>
        <taxon>fabids</taxon>
        <taxon>Fabales</taxon>
        <taxon>Fabaceae</taxon>
        <taxon>Papilionoideae</taxon>
        <taxon>50 kb inversion clade</taxon>
        <taxon>NPAAA clade</taxon>
        <taxon>Hologalegina</taxon>
        <taxon>IRL clade</taxon>
        <taxon>Trifolieae</taxon>
        <taxon>Trifolium</taxon>
    </lineage>
</organism>
<dbReference type="EMBL" id="ASHM01051093">
    <property type="protein sequence ID" value="PNX86406.1"/>
    <property type="molecule type" value="Genomic_DNA"/>
</dbReference>
<keyword evidence="1" id="KW-0175">Coiled coil</keyword>